<reference evidence="1 2" key="1">
    <citation type="submission" date="2014-04" db="EMBL/GenBank/DDBJ databases">
        <authorList>
            <consortium name="DOE Joint Genome Institute"/>
            <person name="Kuo A."/>
            <person name="Kohler A."/>
            <person name="Jargeat P."/>
            <person name="Nagy L.G."/>
            <person name="Floudas D."/>
            <person name="Copeland A."/>
            <person name="Barry K.W."/>
            <person name="Cichocki N."/>
            <person name="Veneault-Fourrey C."/>
            <person name="LaButti K."/>
            <person name="Lindquist E.A."/>
            <person name="Lipzen A."/>
            <person name="Lundell T."/>
            <person name="Morin E."/>
            <person name="Murat C."/>
            <person name="Sun H."/>
            <person name="Tunlid A."/>
            <person name="Henrissat B."/>
            <person name="Grigoriev I.V."/>
            <person name="Hibbett D.S."/>
            <person name="Martin F."/>
            <person name="Nordberg H.P."/>
            <person name="Cantor M.N."/>
            <person name="Hua S.X."/>
        </authorList>
    </citation>
    <scope>NUCLEOTIDE SEQUENCE [LARGE SCALE GENOMIC DNA]</scope>
    <source>
        <strain evidence="1 2">Ve08.2h10</strain>
    </source>
</reference>
<dbReference type="HOGENOM" id="CLU_006344_6_1_1"/>
<keyword evidence="2" id="KW-1185">Reference proteome</keyword>
<dbReference type="InParanoid" id="A0A0D0DQE4"/>
<protein>
    <submittedName>
        <fullName evidence="1">Uncharacterized protein</fullName>
    </submittedName>
</protein>
<dbReference type="Proteomes" id="UP000054538">
    <property type="component" value="Unassembled WGS sequence"/>
</dbReference>
<name>A0A0D0DQE4_9AGAM</name>
<proteinExistence type="predicted"/>
<organism evidence="1 2">
    <name type="scientific">Paxillus rubicundulus Ve08.2h10</name>
    <dbReference type="NCBI Taxonomy" id="930991"/>
    <lineage>
        <taxon>Eukaryota</taxon>
        <taxon>Fungi</taxon>
        <taxon>Dikarya</taxon>
        <taxon>Basidiomycota</taxon>
        <taxon>Agaricomycotina</taxon>
        <taxon>Agaricomycetes</taxon>
        <taxon>Agaricomycetidae</taxon>
        <taxon>Boletales</taxon>
        <taxon>Paxilineae</taxon>
        <taxon>Paxillaceae</taxon>
        <taxon>Paxillus</taxon>
    </lineage>
</organism>
<dbReference type="OrthoDB" id="3199698at2759"/>
<accession>A0A0D0DQE4</accession>
<evidence type="ECO:0000313" key="1">
    <source>
        <dbReference type="EMBL" id="KIK81550.1"/>
    </source>
</evidence>
<reference evidence="2" key="2">
    <citation type="submission" date="2015-01" db="EMBL/GenBank/DDBJ databases">
        <title>Evolutionary Origins and Diversification of the Mycorrhizal Mutualists.</title>
        <authorList>
            <consortium name="DOE Joint Genome Institute"/>
            <consortium name="Mycorrhizal Genomics Consortium"/>
            <person name="Kohler A."/>
            <person name="Kuo A."/>
            <person name="Nagy L.G."/>
            <person name="Floudas D."/>
            <person name="Copeland A."/>
            <person name="Barry K.W."/>
            <person name="Cichocki N."/>
            <person name="Veneault-Fourrey C."/>
            <person name="LaButti K."/>
            <person name="Lindquist E.A."/>
            <person name="Lipzen A."/>
            <person name="Lundell T."/>
            <person name="Morin E."/>
            <person name="Murat C."/>
            <person name="Riley R."/>
            <person name="Ohm R."/>
            <person name="Sun H."/>
            <person name="Tunlid A."/>
            <person name="Henrissat B."/>
            <person name="Grigoriev I.V."/>
            <person name="Hibbett D.S."/>
            <person name="Martin F."/>
        </authorList>
    </citation>
    <scope>NUCLEOTIDE SEQUENCE [LARGE SCALE GENOMIC DNA]</scope>
    <source>
        <strain evidence="2">Ve08.2h10</strain>
    </source>
</reference>
<gene>
    <name evidence="1" type="ORF">PAXRUDRAFT_155862</name>
</gene>
<dbReference type="AlphaFoldDB" id="A0A0D0DQE4"/>
<dbReference type="EMBL" id="KN825778">
    <property type="protein sequence ID" value="KIK81550.1"/>
    <property type="molecule type" value="Genomic_DNA"/>
</dbReference>
<sequence>INWHLQIYLTAIEGHVPPEVVHTFHAFLEFCYLVRHNVITEGTLTQIEESSPCFHKYHEFFQVEGIVTTFSLPSQHMMKHYVFLIQQFGAPNGLGSSITESWHMKAIKKPYWRTNHNKALRQMLVINQRLDKLSASRIDFREQGMLQGTCLSSFVEALGKFTFSTFSHFF</sequence>
<feature type="non-terminal residue" evidence="1">
    <location>
        <position position="1"/>
    </location>
</feature>
<evidence type="ECO:0000313" key="2">
    <source>
        <dbReference type="Proteomes" id="UP000054538"/>
    </source>
</evidence>